<gene>
    <name evidence="1" type="ORF">A6A40_23380</name>
</gene>
<keyword evidence="1" id="KW-0614">Plasmid</keyword>
<accession>A0A2R4VU85</accession>
<reference evidence="1 2" key="1">
    <citation type="submission" date="2018-04" db="EMBL/GenBank/DDBJ databases">
        <title>Complete genome sequence of the nitrogen-fixing bacterium Azospirillum humicireducens type strain SgZ-5.</title>
        <authorList>
            <person name="Yu Z."/>
        </authorList>
    </citation>
    <scope>NUCLEOTIDE SEQUENCE [LARGE SCALE GENOMIC DNA]</scope>
    <source>
        <strain evidence="1 2">SgZ-5</strain>
        <plasmid evidence="1 2">pYZ4</plasmid>
    </source>
</reference>
<proteinExistence type="predicted"/>
<name>A0A2R4VU85_9PROT</name>
<protein>
    <submittedName>
        <fullName evidence="1">Uncharacterized protein</fullName>
    </submittedName>
</protein>
<keyword evidence="2" id="KW-1185">Reference proteome</keyword>
<dbReference type="AlphaFoldDB" id="A0A2R4VU85"/>
<dbReference type="KEGG" id="ahu:A6A40_23380"/>
<sequence length="81" mass="8701">MGANMQDHPHIPTWPARPLGVIPAKSGSQVYPLGPLGNYWIPAFAGMTVAQGWGRQSSLYVSASGGGRKSSEIIMSYFHDL</sequence>
<evidence type="ECO:0000313" key="2">
    <source>
        <dbReference type="Proteomes" id="UP000077405"/>
    </source>
</evidence>
<evidence type="ECO:0000313" key="1">
    <source>
        <dbReference type="EMBL" id="AWB07997.1"/>
    </source>
</evidence>
<dbReference type="Proteomes" id="UP000077405">
    <property type="component" value="Plasmid pYZ4"/>
</dbReference>
<geneLocation type="plasmid" evidence="1 2">
    <name>pYZ4</name>
</geneLocation>
<organism evidence="1 2">
    <name type="scientific">Azospirillum humicireducens</name>
    <dbReference type="NCBI Taxonomy" id="1226968"/>
    <lineage>
        <taxon>Bacteria</taxon>
        <taxon>Pseudomonadati</taxon>
        <taxon>Pseudomonadota</taxon>
        <taxon>Alphaproteobacteria</taxon>
        <taxon>Rhodospirillales</taxon>
        <taxon>Azospirillaceae</taxon>
        <taxon>Azospirillum</taxon>
    </lineage>
</organism>
<dbReference type="EMBL" id="CP028905">
    <property type="protein sequence ID" value="AWB07997.1"/>
    <property type="molecule type" value="Genomic_DNA"/>
</dbReference>